<evidence type="ECO:0000259" key="2">
    <source>
        <dbReference type="Pfam" id="PF25770"/>
    </source>
</evidence>
<feature type="compositionally biased region" description="Low complexity" evidence="1">
    <location>
        <begin position="519"/>
        <end position="532"/>
    </location>
</feature>
<organism evidence="3 4">
    <name type="scientific">Paragonimus westermani</name>
    <dbReference type="NCBI Taxonomy" id="34504"/>
    <lineage>
        <taxon>Eukaryota</taxon>
        <taxon>Metazoa</taxon>
        <taxon>Spiralia</taxon>
        <taxon>Lophotrochozoa</taxon>
        <taxon>Platyhelminthes</taxon>
        <taxon>Trematoda</taxon>
        <taxon>Digenea</taxon>
        <taxon>Plagiorchiida</taxon>
        <taxon>Troglotremata</taxon>
        <taxon>Troglotrematidae</taxon>
        <taxon>Paragonimus</taxon>
    </lineage>
</organism>
<feature type="domain" description="CEP152 CEP63 binding coiled coil" evidence="2">
    <location>
        <begin position="241"/>
        <end position="273"/>
    </location>
</feature>
<dbReference type="OrthoDB" id="6279671at2759"/>
<dbReference type="AlphaFoldDB" id="A0A8T0DA95"/>
<dbReference type="EMBL" id="JTDF01007917">
    <property type="protein sequence ID" value="KAF8564769.1"/>
    <property type="molecule type" value="Genomic_DNA"/>
</dbReference>
<evidence type="ECO:0000256" key="1">
    <source>
        <dbReference type="SAM" id="MobiDB-lite"/>
    </source>
</evidence>
<keyword evidence="4" id="KW-1185">Reference proteome</keyword>
<protein>
    <recommendedName>
        <fullName evidence="2">CEP152 CEP63 binding coiled coil domain-containing protein</fullName>
    </recommendedName>
</protein>
<feature type="region of interest" description="Disordered" evidence="1">
    <location>
        <begin position="508"/>
        <end position="532"/>
    </location>
</feature>
<feature type="region of interest" description="Disordered" evidence="1">
    <location>
        <begin position="326"/>
        <end position="368"/>
    </location>
</feature>
<dbReference type="Pfam" id="PF25770">
    <property type="entry name" value="CC_CEP63-bind_CEP152"/>
    <property type="match status" value="1"/>
</dbReference>
<comment type="caution">
    <text evidence="3">The sequence shown here is derived from an EMBL/GenBank/DDBJ whole genome shotgun (WGS) entry which is preliminary data.</text>
</comment>
<dbReference type="Proteomes" id="UP000699462">
    <property type="component" value="Unassembled WGS sequence"/>
</dbReference>
<reference evidence="3 4" key="1">
    <citation type="submission" date="2019-07" db="EMBL/GenBank/DDBJ databases">
        <title>Annotation for the trematode Paragonimus westermani.</title>
        <authorList>
            <person name="Choi Y.-J."/>
        </authorList>
    </citation>
    <scope>NUCLEOTIDE SEQUENCE [LARGE SCALE GENOMIC DNA]</scope>
    <source>
        <strain evidence="3">180907_Pwestermani</strain>
    </source>
</reference>
<evidence type="ECO:0000313" key="3">
    <source>
        <dbReference type="EMBL" id="KAF8564769.1"/>
    </source>
</evidence>
<gene>
    <name evidence="3" type="ORF">P879_09759</name>
</gene>
<proteinExistence type="predicted"/>
<evidence type="ECO:0000313" key="4">
    <source>
        <dbReference type="Proteomes" id="UP000699462"/>
    </source>
</evidence>
<accession>A0A8T0DA95</accession>
<sequence length="734" mass="80039">MPCYIKQSLRISACCDSQTCFTLTTSNASVCTELTSLLSKDVQTDIGCILSLCGLLPDHPPGDVQPDSRLELRLLPKVFGDYSVQCLQIQLLNSPALSLVRLEKLLRTFVSQRFKLYRQRTWNIVANSINQLLDTYHLNNLLQSPTEMHVPSNSVPLAARISQPPLCALPVNPVDVESGVESDIDESEDQFTRVRIEHRLSQLVVALFELQIKLNSTREKLEAAEKLSEQNAIAGTTTKIYQSTISRIKQEVMAYVQTCQTRAAQTLHSELARVHRRACRQFTVHLRRALCEAGAPVTHFSASSHVVFPGRRQSNSLPRPTITVSCTPPLTSLDGKQMQVGSESHAGGDCGPDVQSTDSREPPPLPTDLESLLHVIDNVCASAESQFQADFSTGSAVFERSNKNTPLPAKLRSGSPSHTVPAVVVSTEASSIPLLPGGLNYGSRHNATNNSQLSPPHTENLCPKWLHQQPSQTEGISPTHKLVGDCTSVSAVPLLNITIAHPVHTCHPVSRSQSATDNTRLSSTRRSVTSTTISPHIPQACVTVRRGPKWETIGHPLPPPRHLRTILSGGSVNVLTTTTVITQTTNTSAALSRHSGQPDAGVLSQTLSHLNPRCYRRRFLYPNLSPVSAFSPLLAAVHEPACKPTSFSYQPDLMHSQKTQDIGGKPLPRLPRLMSSRMCISSSGAITEGLDPSGSDQPTVAPVQLCVQTAGNPKRVHMKLYRLLEQLQTPAKQS</sequence>
<dbReference type="InterPro" id="IPR057659">
    <property type="entry name" value="CEP152_CC"/>
</dbReference>
<name>A0A8T0DA95_9TREM</name>